<dbReference type="AlphaFoldDB" id="A0A0J7B2J0"/>
<feature type="signal peptide" evidence="1">
    <location>
        <begin position="1"/>
        <end position="15"/>
    </location>
</feature>
<gene>
    <name evidence="2" type="ORF">CIRG_03689</name>
</gene>
<dbReference type="Gene3D" id="2.70.50.70">
    <property type="match status" value="1"/>
</dbReference>
<evidence type="ECO:0000313" key="2">
    <source>
        <dbReference type="EMBL" id="KMP03997.1"/>
    </source>
</evidence>
<proteinExistence type="predicted"/>
<dbReference type="PANTHER" id="PTHR36182:SF1">
    <property type="entry name" value="PROTEIN, PUTATIVE (AFU_ORTHOLOGUE AFUA_6G10930)-RELATED"/>
    <property type="match status" value="1"/>
</dbReference>
<dbReference type="Proteomes" id="UP000054565">
    <property type="component" value="Unassembled WGS sequence"/>
</dbReference>
<dbReference type="PANTHER" id="PTHR36182">
    <property type="entry name" value="PROTEIN, PUTATIVE (AFU_ORTHOLOGUE AFUA_6G10930)-RELATED"/>
    <property type="match status" value="1"/>
</dbReference>
<dbReference type="EMBL" id="DS028094">
    <property type="protein sequence ID" value="KMP03997.1"/>
    <property type="molecule type" value="Genomic_DNA"/>
</dbReference>
<name>A0A0J7B2J0_COCIT</name>
<protein>
    <recommendedName>
        <fullName evidence="4">Endoglucanase</fullName>
    </recommendedName>
</protein>
<feature type="chain" id="PRO_5013017527" description="Endoglucanase" evidence="1">
    <location>
        <begin position="16"/>
        <end position="214"/>
    </location>
</feature>
<sequence>MYAFLVLVLVTTAFGHMEMTMPYALRSKFDPANKNGLIDYSNTSPLLASGENFPCKGYHLNGPWRSVATYSAGQSYTLELTGTATHGGGSCQISLSVDNGKSFKVIKSMMGGCPLTKRYDFRIPSSTPSGKALISWSWFNLIGNREMYMNCAQVEISNGSTNTLLFDTLPDMYVANVNRGCSTVEGRETVFNNPGVDVVYGGKVTPGSPPFPNC</sequence>
<organism evidence="2 3">
    <name type="scientific">Coccidioides immitis RMSCC 2394</name>
    <dbReference type="NCBI Taxonomy" id="404692"/>
    <lineage>
        <taxon>Eukaryota</taxon>
        <taxon>Fungi</taxon>
        <taxon>Dikarya</taxon>
        <taxon>Ascomycota</taxon>
        <taxon>Pezizomycotina</taxon>
        <taxon>Eurotiomycetes</taxon>
        <taxon>Eurotiomycetidae</taxon>
        <taxon>Onygenales</taxon>
        <taxon>Onygenaceae</taxon>
        <taxon>Coccidioides</taxon>
    </lineage>
</organism>
<accession>A0A0J7B2J0</accession>
<dbReference type="OrthoDB" id="2342176at2759"/>
<keyword evidence="1" id="KW-0732">Signal</keyword>
<reference evidence="3" key="1">
    <citation type="journal article" date="2010" name="Genome Res.">
        <title>Population genomic sequencing of Coccidioides fungi reveals recent hybridization and transposon control.</title>
        <authorList>
            <person name="Neafsey D.E."/>
            <person name="Barker B.M."/>
            <person name="Sharpton T.J."/>
            <person name="Stajich J.E."/>
            <person name="Park D.J."/>
            <person name="Whiston E."/>
            <person name="Hung C.-Y."/>
            <person name="McMahan C."/>
            <person name="White J."/>
            <person name="Sykes S."/>
            <person name="Heiman D."/>
            <person name="Young S."/>
            <person name="Zeng Q."/>
            <person name="Abouelleil A."/>
            <person name="Aftuck L."/>
            <person name="Bessette D."/>
            <person name="Brown A."/>
            <person name="FitzGerald M."/>
            <person name="Lui A."/>
            <person name="Macdonald J.P."/>
            <person name="Priest M."/>
            <person name="Orbach M.J."/>
            <person name="Galgiani J.N."/>
            <person name="Kirkland T.N."/>
            <person name="Cole G.T."/>
            <person name="Birren B.W."/>
            <person name="Henn M.R."/>
            <person name="Taylor J.W."/>
            <person name="Rounsley S.D."/>
        </authorList>
    </citation>
    <scope>NUCLEOTIDE SEQUENCE [LARGE SCALE GENOMIC DNA]</scope>
    <source>
        <strain evidence="3">RMSCC 2394</strain>
    </source>
</reference>
<evidence type="ECO:0000313" key="3">
    <source>
        <dbReference type="Proteomes" id="UP000054565"/>
    </source>
</evidence>
<evidence type="ECO:0000256" key="1">
    <source>
        <dbReference type="SAM" id="SignalP"/>
    </source>
</evidence>
<evidence type="ECO:0008006" key="4">
    <source>
        <dbReference type="Google" id="ProtNLM"/>
    </source>
</evidence>
<dbReference type="STRING" id="404692.A0A0J7B2J0"/>